<dbReference type="Proteomes" id="UP001291912">
    <property type="component" value="Unassembled WGS sequence"/>
</dbReference>
<dbReference type="PANTHER" id="PTHR43820:SF2">
    <property type="entry name" value="ABC TRANSPORTER ATP-BINDING PROTEIN"/>
    <property type="match status" value="1"/>
</dbReference>
<dbReference type="InterPro" id="IPR003593">
    <property type="entry name" value="AAA+_ATPase"/>
</dbReference>
<keyword evidence="5" id="KW-0029">Amino-acid transport</keyword>
<dbReference type="PROSITE" id="PS50893">
    <property type="entry name" value="ABC_TRANSPORTER_2"/>
    <property type="match status" value="1"/>
</dbReference>
<evidence type="ECO:0000256" key="5">
    <source>
        <dbReference type="ARBA" id="ARBA00022970"/>
    </source>
</evidence>
<dbReference type="CDD" id="cd03224">
    <property type="entry name" value="ABC_TM1139_LivF_branched"/>
    <property type="match status" value="1"/>
</dbReference>
<dbReference type="InterPro" id="IPR003439">
    <property type="entry name" value="ABC_transporter-like_ATP-bd"/>
</dbReference>
<dbReference type="InterPro" id="IPR017871">
    <property type="entry name" value="ABC_transporter-like_CS"/>
</dbReference>
<evidence type="ECO:0000256" key="3">
    <source>
        <dbReference type="ARBA" id="ARBA00022741"/>
    </source>
</evidence>
<reference evidence="7 8" key="1">
    <citation type="submission" date="2023-10" db="EMBL/GenBank/DDBJ databases">
        <title>Microbacterium xanthum sp. nov., isolated from seaweed.</title>
        <authorList>
            <person name="Lee S.D."/>
        </authorList>
    </citation>
    <scope>NUCLEOTIDE SEQUENCE [LARGE SCALE GENOMIC DNA]</scope>
    <source>
        <strain evidence="7 8">KCTC 19124</strain>
    </source>
</reference>
<dbReference type="InterPro" id="IPR052156">
    <property type="entry name" value="BCAA_Transport_ATP-bd_LivF"/>
</dbReference>
<dbReference type="PANTHER" id="PTHR43820">
    <property type="entry name" value="HIGH-AFFINITY BRANCHED-CHAIN AMINO ACID TRANSPORT ATP-BINDING PROTEIN LIVF"/>
    <property type="match status" value="1"/>
</dbReference>
<keyword evidence="4 7" id="KW-0067">ATP-binding</keyword>
<evidence type="ECO:0000256" key="2">
    <source>
        <dbReference type="ARBA" id="ARBA00022448"/>
    </source>
</evidence>
<evidence type="ECO:0000259" key="6">
    <source>
        <dbReference type="PROSITE" id="PS50893"/>
    </source>
</evidence>
<dbReference type="GO" id="GO:0005524">
    <property type="term" value="F:ATP binding"/>
    <property type="evidence" value="ECO:0007669"/>
    <property type="project" value="UniProtKB-KW"/>
</dbReference>
<feature type="domain" description="ABC transporter" evidence="6">
    <location>
        <begin position="7"/>
        <end position="234"/>
    </location>
</feature>
<keyword evidence="3" id="KW-0547">Nucleotide-binding</keyword>
<keyword evidence="8" id="KW-1185">Reference proteome</keyword>
<evidence type="ECO:0000256" key="1">
    <source>
        <dbReference type="ARBA" id="ARBA00005417"/>
    </source>
</evidence>
<keyword evidence="2" id="KW-0813">Transport</keyword>
<dbReference type="SUPFAM" id="SSF52540">
    <property type="entry name" value="P-loop containing nucleoside triphosphate hydrolases"/>
    <property type="match status" value="1"/>
</dbReference>
<name>A0ABU5N4E1_9MICO</name>
<gene>
    <name evidence="7" type="ORF">R2Q92_03800</name>
</gene>
<evidence type="ECO:0000313" key="7">
    <source>
        <dbReference type="EMBL" id="MDZ8160946.1"/>
    </source>
</evidence>
<dbReference type="EMBL" id="JAWJYN010000001">
    <property type="protein sequence ID" value="MDZ8160946.1"/>
    <property type="molecule type" value="Genomic_DNA"/>
</dbReference>
<evidence type="ECO:0000313" key="8">
    <source>
        <dbReference type="Proteomes" id="UP001291912"/>
    </source>
</evidence>
<proteinExistence type="inferred from homology"/>
<dbReference type="Gene3D" id="3.40.50.300">
    <property type="entry name" value="P-loop containing nucleotide triphosphate hydrolases"/>
    <property type="match status" value="1"/>
</dbReference>
<organism evidence="7 8">
    <name type="scientific">Microbacterium aquimaris</name>
    <dbReference type="NCBI Taxonomy" id="459816"/>
    <lineage>
        <taxon>Bacteria</taxon>
        <taxon>Bacillati</taxon>
        <taxon>Actinomycetota</taxon>
        <taxon>Actinomycetes</taxon>
        <taxon>Micrococcales</taxon>
        <taxon>Microbacteriaceae</taxon>
        <taxon>Microbacterium</taxon>
    </lineage>
</organism>
<accession>A0ABU5N4E1</accession>
<protein>
    <submittedName>
        <fullName evidence="7">ABC transporter ATP-binding protein</fullName>
    </submittedName>
</protein>
<dbReference type="InterPro" id="IPR027417">
    <property type="entry name" value="P-loop_NTPase"/>
</dbReference>
<comment type="similarity">
    <text evidence="1">Belongs to the ABC transporter superfamily.</text>
</comment>
<dbReference type="RefSeq" id="WP_194423618.1">
    <property type="nucleotide sequence ID" value="NZ_BAAAPT010000001.1"/>
</dbReference>
<comment type="caution">
    <text evidence="7">The sequence shown here is derived from an EMBL/GenBank/DDBJ whole genome shotgun (WGS) entry which is preliminary data.</text>
</comment>
<evidence type="ECO:0000256" key="4">
    <source>
        <dbReference type="ARBA" id="ARBA00022840"/>
    </source>
</evidence>
<dbReference type="Pfam" id="PF00005">
    <property type="entry name" value="ABC_tran"/>
    <property type="match status" value="1"/>
</dbReference>
<sequence length="239" mass="25945">MSPEPLLSVSGLNVSYGHVHILQDVAFTMGAEPLGMVGRNGMGKSTLAKALAGMLPIDSGSMRFGDRELVGRTPNQVNRAGVGYVPQGRRIFPSLTVHEHLTMVGGRRSRRWSVADVYDLFPRLAERRRNGGAELSGGEQQMLAIARALLTDPHLLVMDEPSEGLAPAIVDHLADTLRMLVREGQAVLLIEQNLRFTLELCPRVLVMVNGRIAADLEADVLAHDPDAQARYLGVSESHA</sequence>
<dbReference type="PROSITE" id="PS00211">
    <property type="entry name" value="ABC_TRANSPORTER_1"/>
    <property type="match status" value="1"/>
</dbReference>
<dbReference type="SMART" id="SM00382">
    <property type="entry name" value="AAA"/>
    <property type="match status" value="1"/>
</dbReference>